<gene>
    <name evidence="2" type="ORF">FAZ98_02115</name>
</gene>
<dbReference type="KEGG" id="pacs:FAZ98_02115"/>
<dbReference type="AlphaFoldDB" id="A0A7Z2GF20"/>
<dbReference type="OrthoDB" id="9798416at2"/>
<keyword evidence="3" id="KW-1185">Reference proteome</keyword>
<protein>
    <submittedName>
        <fullName evidence="2">Putative addiction module antidote protein</fullName>
    </submittedName>
</protein>
<dbReference type="InterPro" id="IPR010982">
    <property type="entry name" value="Lambda_DNA-bd_dom_sf"/>
</dbReference>
<dbReference type="Proteomes" id="UP000433577">
    <property type="component" value="Chromosome 1"/>
</dbReference>
<evidence type="ECO:0000313" key="2">
    <source>
        <dbReference type="EMBL" id="QGZ60626.1"/>
    </source>
</evidence>
<dbReference type="GO" id="GO:0003677">
    <property type="term" value="F:DNA binding"/>
    <property type="evidence" value="ECO:0007669"/>
    <property type="project" value="InterPro"/>
</dbReference>
<organism evidence="2 3">
    <name type="scientific">Paraburkholderia acidisoli</name>
    <dbReference type="NCBI Taxonomy" id="2571748"/>
    <lineage>
        <taxon>Bacteria</taxon>
        <taxon>Pseudomonadati</taxon>
        <taxon>Pseudomonadota</taxon>
        <taxon>Betaproteobacteria</taxon>
        <taxon>Burkholderiales</taxon>
        <taxon>Burkholderiaceae</taxon>
        <taxon>Paraburkholderia</taxon>
    </lineage>
</organism>
<reference evidence="2 3" key="1">
    <citation type="submission" date="2019-12" db="EMBL/GenBank/DDBJ databases">
        <title>Paraburkholderia acidiphila 7Q-K02 sp. nov and Paraburkholderia acidisoli DHF22 sp. nov., two strains isolated from forest soil.</title>
        <authorList>
            <person name="Gao Z."/>
            <person name="Qiu L."/>
        </authorList>
    </citation>
    <scope>NUCLEOTIDE SEQUENCE [LARGE SCALE GENOMIC DNA]</scope>
    <source>
        <strain evidence="2 3">DHF22</strain>
    </source>
</reference>
<proteinExistence type="predicted"/>
<dbReference type="SUPFAM" id="SSF47413">
    <property type="entry name" value="lambda repressor-like DNA-binding domains"/>
    <property type="match status" value="1"/>
</dbReference>
<evidence type="ECO:0000313" key="3">
    <source>
        <dbReference type="Proteomes" id="UP000433577"/>
    </source>
</evidence>
<sequence>MTSSPSQPIATRPWDSAEHLQTEDDIADYFEACLREGGDDPAFIAHALGVIARARGMSEIARETGISREGLYKALSGEVNPSFGTILKVVKALGLELHGSKASA</sequence>
<dbReference type="Pfam" id="PF21716">
    <property type="entry name" value="dnstrm_HI1420"/>
    <property type="match status" value="1"/>
</dbReference>
<dbReference type="NCBIfam" id="TIGR02684">
    <property type="entry name" value="dnstrm_HI1420"/>
    <property type="match status" value="1"/>
</dbReference>
<dbReference type="PROSITE" id="PS50943">
    <property type="entry name" value="HTH_CROC1"/>
    <property type="match status" value="1"/>
</dbReference>
<dbReference type="InterPro" id="IPR001387">
    <property type="entry name" value="Cro/C1-type_HTH"/>
</dbReference>
<dbReference type="InterPro" id="IPR014057">
    <property type="entry name" value="HI1420"/>
</dbReference>
<name>A0A7Z2GF20_9BURK</name>
<dbReference type="Gene3D" id="1.10.260.40">
    <property type="entry name" value="lambda repressor-like DNA-binding domains"/>
    <property type="match status" value="1"/>
</dbReference>
<dbReference type="EMBL" id="CP046913">
    <property type="protein sequence ID" value="QGZ60626.1"/>
    <property type="molecule type" value="Genomic_DNA"/>
</dbReference>
<dbReference type="PANTHER" id="PTHR40275">
    <property type="entry name" value="SSL7038 PROTEIN"/>
    <property type="match status" value="1"/>
</dbReference>
<dbReference type="RefSeq" id="WP_158948327.1">
    <property type="nucleotide sequence ID" value="NZ_CP046913.1"/>
</dbReference>
<evidence type="ECO:0000259" key="1">
    <source>
        <dbReference type="PROSITE" id="PS50943"/>
    </source>
</evidence>
<dbReference type="PANTHER" id="PTHR40275:SF1">
    <property type="entry name" value="SSL7038 PROTEIN"/>
    <property type="match status" value="1"/>
</dbReference>
<dbReference type="SMART" id="SM00530">
    <property type="entry name" value="HTH_XRE"/>
    <property type="match status" value="1"/>
</dbReference>
<accession>A0A7Z2GF20</accession>
<dbReference type="CDD" id="cd00093">
    <property type="entry name" value="HTH_XRE"/>
    <property type="match status" value="1"/>
</dbReference>
<feature type="domain" description="HTH cro/C1-type" evidence="1">
    <location>
        <begin position="57"/>
        <end position="100"/>
    </location>
</feature>